<gene>
    <name evidence="1" type="ORF">ASZ90_011524</name>
</gene>
<organism evidence="1">
    <name type="scientific">hydrocarbon metagenome</name>
    <dbReference type="NCBI Taxonomy" id="938273"/>
    <lineage>
        <taxon>unclassified sequences</taxon>
        <taxon>metagenomes</taxon>
        <taxon>ecological metagenomes</taxon>
    </lineage>
</organism>
<evidence type="ECO:0000313" key="1">
    <source>
        <dbReference type="EMBL" id="KUG18766.1"/>
    </source>
</evidence>
<accession>A0A0W8FDE7</accession>
<name>A0A0W8FDE7_9ZZZZ</name>
<proteinExistence type="predicted"/>
<reference evidence="1" key="1">
    <citation type="journal article" date="2015" name="Proc. Natl. Acad. Sci. U.S.A.">
        <title>Networks of energetic and metabolic interactions define dynamics in microbial communities.</title>
        <authorList>
            <person name="Embree M."/>
            <person name="Liu J.K."/>
            <person name="Al-Bassam M.M."/>
            <person name="Zengler K."/>
        </authorList>
    </citation>
    <scope>NUCLEOTIDE SEQUENCE</scope>
</reference>
<protein>
    <submittedName>
        <fullName evidence="1">Uncharacterized protein</fullName>
    </submittedName>
</protein>
<sequence length="53" mass="6033">MVIYDFIYRLGDCSLDIFAEHTLFAAMSAEMHNLGFVLVYQFEQIIRPDSSGG</sequence>
<comment type="caution">
    <text evidence="1">The sequence shown here is derived from an EMBL/GenBank/DDBJ whole genome shotgun (WGS) entry which is preliminary data.</text>
</comment>
<dbReference type="EMBL" id="LNQE01001363">
    <property type="protein sequence ID" value="KUG18766.1"/>
    <property type="molecule type" value="Genomic_DNA"/>
</dbReference>
<dbReference type="AlphaFoldDB" id="A0A0W8FDE7"/>